<proteinExistence type="predicted"/>
<feature type="transmembrane region" description="Helical" evidence="1">
    <location>
        <begin position="101"/>
        <end position="120"/>
    </location>
</feature>
<evidence type="ECO:0000313" key="2">
    <source>
        <dbReference type="EMBL" id="MQM17607.1"/>
    </source>
</evidence>
<dbReference type="EMBL" id="NMUH01007641">
    <property type="protein sequence ID" value="MQM17607.1"/>
    <property type="molecule type" value="Genomic_DNA"/>
</dbReference>
<keyword evidence="1" id="KW-1133">Transmembrane helix</keyword>
<organism evidence="2 3">
    <name type="scientific">Colocasia esculenta</name>
    <name type="common">Wild taro</name>
    <name type="synonym">Arum esculentum</name>
    <dbReference type="NCBI Taxonomy" id="4460"/>
    <lineage>
        <taxon>Eukaryota</taxon>
        <taxon>Viridiplantae</taxon>
        <taxon>Streptophyta</taxon>
        <taxon>Embryophyta</taxon>
        <taxon>Tracheophyta</taxon>
        <taxon>Spermatophyta</taxon>
        <taxon>Magnoliopsida</taxon>
        <taxon>Liliopsida</taxon>
        <taxon>Araceae</taxon>
        <taxon>Aroideae</taxon>
        <taxon>Colocasieae</taxon>
        <taxon>Colocasia</taxon>
    </lineage>
</organism>
<accession>A0A843XEL3</accession>
<name>A0A843XEL3_COLES</name>
<dbReference type="AlphaFoldDB" id="A0A843XEL3"/>
<keyword evidence="1" id="KW-0812">Transmembrane</keyword>
<feature type="transmembrane region" description="Helical" evidence="1">
    <location>
        <begin position="176"/>
        <end position="194"/>
    </location>
</feature>
<evidence type="ECO:0000256" key="1">
    <source>
        <dbReference type="SAM" id="Phobius"/>
    </source>
</evidence>
<reference evidence="2" key="1">
    <citation type="submission" date="2017-07" db="EMBL/GenBank/DDBJ databases">
        <title>Taro Niue Genome Assembly and Annotation.</title>
        <authorList>
            <person name="Atibalentja N."/>
            <person name="Keating K."/>
            <person name="Fields C.J."/>
        </authorList>
    </citation>
    <scope>NUCLEOTIDE SEQUENCE</scope>
    <source>
        <strain evidence="2">Niue_2</strain>
        <tissue evidence="2">Leaf</tissue>
    </source>
</reference>
<evidence type="ECO:0000313" key="3">
    <source>
        <dbReference type="Proteomes" id="UP000652761"/>
    </source>
</evidence>
<dbReference type="Proteomes" id="UP000652761">
    <property type="component" value="Unassembled WGS sequence"/>
</dbReference>
<keyword evidence="1" id="KW-0472">Membrane</keyword>
<gene>
    <name evidence="2" type="ORF">Taro_050580</name>
</gene>
<protein>
    <submittedName>
        <fullName evidence="2">Uncharacterized protein</fullName>
    </submittedName>
</protein>
<sequence>MVAPACVASRPCGMSTVWGGSACGPSTSWRPEVAMLEVRRFLSRLFHARFCRCHATSECECAVGLAGAFWRVFPERCLGGSGGGSPRTCLHCSCSSTCCSVLSVSLCCLVVGLCILVKVLPKIALYRFWWRFFPGVLCVCFWPPLCWTCGSKYAVWFGCVLARFSQDGSWRFWWRFSPKLLCVVLVVTALFLCGDELSLLPIGLSVCRALLPLWVPDSVGFYGSRFYVFGVSAALAGEGLVIPTGPCSRGSPPLLPSARGSSSRELGVEQVAEAVVAPCVVSSSES</sequence>
<keyword evidence="3" id="KW-1185">Reference proteome</keyword>
<feature type="transmembrane region" description="Helical" evidence="1">
    <location>
        <begin position="132"/>
        <end position="156"/>
    </location>
</feature>
<comment type="caution">
    <text evidence="2">The sequence shown here is derived from an EMBL/GenBank/DDBJ whole genome shotgun (WGS) entry which is preliminary data.</text>
</comment>